<dbReference type="InterPro" id="IPR032675">
    <property type="entry name" value="LRR_dom_sf"/>
</dbReference>
<dbReference type="Pfam" id="PF03171">
    <property type="entry name" value="2OG-FeII_Oxy"/>
    <property type="match status" value="1"/>
</dbReference>
<dbReference type="SMART" id="SM00369">
    <property type="entry name" value="LRR_TYP"/>
    <property type="match status" value="12"/>
</dbReference>
<dbReference type="InterPro" id="IPR055414">
    <property type="entry name" value="LRR_R13L4/SHOC2-like"/>
</dbReference>
<dbReference type="Pfam" id="PF14226">
    <property type="entry name" value="DIOX_N"/>
    <property type="match status" value="1"/>
</dbReference>
<dbReference type="InterPro" id="IPR001611">
    <property type="entry name" value="Leu-rich_rpt"/>
</dbReference>
<name>A0AAD9G8F9_9STRA</name>
<keyword evidence="2" id="KW-0677">Repeat</keyword>
<proteinExistence type="predicted"/>
<evidence type="ECO:0000256" key="1">
    <source>
        <dbReference type="ARBA" id="ARBA00022614"/>
    </source>
</evidence>
<dbReference type="InterPro" id="IPR050216">
    <property type="entry name" value="LRR_domain-containing"/>
</dbReference>
<reference evidence="4" key="1">
    <citation type="submission" date="2023-08" db="EMBL/GenBank/DDBJ databases">
        <title>Reference Genome Resource for the Citrus Pathogen Phytophthora citrophthora.</title>
        <authorList>
            <person name="Moller H."/>
            <person name="Coetzee B."/>
            <person name="Rose L.J."/>
            <person name="Van Niekerk J.M."/>
        </authorList>
    </citation>
    <scope>NUCLEOTIDE SEQUENCE</scope>
    <source>
        <strain evidence="4">STE-U-9442</strain>
    </source>
</reference>
<dbReference type="PANTHER" id="PTHR48051">
    <property type="match status" value="1"/>
</dbReference>
<evidence type="ECO:0000313" key="5">
    <source>
        <dbReference type="Proteomes" id="UP001259832"/>
    </source>
</evidence>
<keyword evidence="1" id="KW-0433">Leucine-rich repeat</keyword>
<dbReference type="PANTHER" id="PTHR48051:SF1">
    <property type="entry name" value="RAS SUPPRESSOR PROTEIN 1"/>
    <property type="match status" value="1"/>
</dbReference>
<feature type="domain" description="Fe2OG dioxygenase" evidence="3">
    <location>
        <begin position="165"/>
        <end position="267"/>
    </location>
</feature>
<dbReference type="AlphaFoldDB" id="A0AAD9G8F9"/>
<sequence>MTVAIPEVDFSSPNAAEQLRVACTQVGFFYLVHHGIPDTLKSQVYKEMATFFSQPLEEKQKVLANKYMRGYTLMNEETLDPSVQTRGDTKEGYYICRHVPLDSEEMQLPLHGPNVFPDKAKFPTFQETMEKYHVAMCELGFNVAKLFAEAAGAKGSFDGPGMFDKPMAALRLLHYAPEKSDVDAGVFGAGAHTDYGLITLLSTDTTGGLQILHEGKWIDVPPREDAFVVNIGDMAERFTNGIFKSTLHRVVNVSGKERYSVPFFYEPNFTCQVKCFPSCVSEENPAKYPVTTSGQHLVDIMGAAASTKALSEFDTALETSKETGKLVVTHRELLALPPETLARATHLRELTLESTHLKQLPASFGCLALLERLSLAGNQLETLPLSFHQLQHLEILNLSNNSLRSFLGNFCDLSVLRQLFVHGNALKRLPREFGALNNLEVLDAGNNALHKLPKSFPCLSKLNRLDLSRNKLRKLPDAFGNLSSLRVCNLGRNKLQELPEFIGMLETIEVLGLENNALYKLPASFAELTNLTNLSLTANRIECFPSSQLGDLRSLITLTYAENKLRQWRPDGNFNFLKDESLEIEAIDQPDTDADAHSNPLATLTTIQYLDLSDNALVVLPSRGWESLSALLHLKIARNRLQTLPEDIGNLPILQRLDAAGNKFEALPSSLFRIKTLAFLDFQQNALRELPDNIGECEALVRLVLTRNRDLHGLPASLCRLSRLQELRVDKLCFLALSDDQTTFCRDLLYFSAE</sequence>
<dbReference type="Proteomes" id="UP001259832">
    <property type="component" value="Unassembled WGS sequence"/>
</dbReference>
<evidence type="ECO:0000256" key="2">
    <source>
        <dbReference type="ARBA" id="ARBA00022737"/>
    </source>
</evidence>
<keyword evidence="5" id="KW-1185">Reference proteome</keyword>
<dbReference type="InterPro" id="IPR003591">
    <property type="entry name" value="Leu-rich_rpt_typical-subtyp"/>
</dbReference>
<protein>
    <submittedName>
        <fullName evidence="4">2-oxoglutarate-Fe(II) type oxidoreductase hxnY</fullName>
    </submittedName>
</protein>
<dbReference type="Pfam" id="PF23598">
    <property type="entry name" value="LRR_14"/>
    <property type="match status" value="2"/>
</dbReference>
<dbReference type="Gene3D" id="3.80.10.10">
    <property type="entry name" value="Ribonuclease Inhibitor"/>
    <property type="match status" value="3"/>
</dbReference>
<dbReference type="SUPFAM" id="SSF52058">
    <property type="entry name" value="L domain-like"/>
    <property type="match status" value="2"/>
</dbReference>
<dbReference type="EMBL" id="JASMQC010000028">
    <property type="protein sequence ID" value="KAK1933736.1"/>
    <property type="molecule type" value="Genomic_DNA"/>
</dbReference>
<dbReference type="InterPro" id="IPR027443">
    <property type="entry name" value="IPNS-like_sf"/>
</dbReference>
<dbReference type="Pfam" id="PF13855">
    <property type="entry name" value="LRR_8"/>
    <property type="match status" value="1"/>
</dbReference>
<organism evidence="4 5">
    <name type="scientific">Phytophthora citrophthora</name>
    <dbReference type="NCBI Taxonomy" id="4793"/>
    <lineage>
        <taxon>Eukaryota</taxon>
        <taxon>Sar</taxon>
        <taxon>Stramenopiles</taxon>
        <taxon>Oomycota</taxon>
        <taxon>Peronosporomycetes</taxon>
        <taxon>Peronosporales</taxon>
        <taxon>Peronosporaceae</taxon>
        <taxon>Phytophthora</taxon>
    </lineage>
</organism>
<dbReference type="InterPro" id="IPR026992">
    <property type="entry name" value="DIOX_N"/>
</dbReference>
<dbReference type="GO" id="GO:0005737">
    <property type="term" value="C:cytoplasm"/>
    <property type="evidence" value="ECO:0007669"/>
    <property type="project" value="TreeGrafter"/>
</dbReference>
<evidence type="ECO:0000313" key="4">
    <source>
        <dbReference type="EMBL" id="KAK1933736.1"/>
    </source>
</evidence>
<dbReference type="Gene3D" id="2.60.120.330">
    <property type="entry name" value="B-lactam Antibiotic, Isopenicillin N Synthase, Chain"/>
    <property type="match status" value="1"/>
</dbReference>
<comment type="caution">
    <text evidence="4">The sequence shown here is derived from an EMBL/GenBank/DDBJ whole genome shotgun (WGS) entry which is preliminary data.</text>
</comment>
<dbReference type="PROSITE" id="PS51450">
    <property type="entry name" value="LRR"/>
    <property type="match status" value="2"/>
</dbReference>
<dbReference type="PRINTS" id="PR00682">
    <property type="entry name" value="IPNSYNTHASE"/>
</dbReference>
<dbReference type="SUPFAM" id="SSF51197">
    <property type="entry name" value="Clavaminate synthase-like"/>
    <property type="match status" value="1"/>
</dbReference>
<dbReference type="InterPro" id="IPR044861">
    <property type="entry name" value="IPNS-like_FE2OG_OXY"/>
</dbReference>
<evidence type="ECO:0000259" key="3">
    <source>
        <dbReference type="PROSITE" id="PS51471"/>
    </source>
</evidence>
<dbReference type="PROSITE" id="PS51471">
    <property type="entry name" value="FE2OG_OXY"/>
    <property type="match status" value="1"/>
</dbReference>
<dbReference type="SMART" id="SM00364">
    <property type="entry name" value="LRR_BAC"/>
    <property type="match status" value="12"/>
</dbReference>
<accession>A0AAD9G8F9</accession>
<gene>
    <name evidence="4" type="ORF">P3T76_011950</name>
</gene>
<dbReference type="InterPro" id="IPR005123">
    <property type="entry name" value="Oxoglu/Fe-dep_dioxygenase_dom"/>
</dbReference>